<reference evidence="2 3" key="1">
    <citation type="journal article" date="2005" name="Int. J. Syst. Evol. Microbiol.">
        <title>Bacillus cibi sp. nov., isolated from jeotgal, a traditional Korean fermented seafood.</title>
        <authorList>
            <person name="Yoon J.H."/>
            <person name="Lee C.H."/>
            <person name="Oh T.K."/>
        </authorList>
    </citation>
    <scope>NUCLEOTIDE SEQUENCE [LARGE SCALE GENOMIC DNA]</scope>
    <source>
        <strain evidence="2 3">DSM 16189</strain>
    </source>
</reference>
<dbReference type="SUPFAM" id="SSF55729">
    <property type="entry name" value="Acyl-CoA N-acyltransferases (Nat)"/>
    <property type="match status" value="1"/>
</dbReference>
<proteinExistence type="predicted"/>
<dbReference type="InterPro" id="IPR000182">
    <property type="entry name" value="GNAT_dom"/>
</dbReference>
<dbReference type="OrthoDB" id="9795206at2"/>
<gene>
    <name evidence="2" type="ORF">GS18_0202995</name>
</gene>
<dbReference type="Proteomes" id="UP000028549">
    <property type="component" value="Unassembled WGS sequence"/>
</dbReference>
<evidence type="ECO:0000259" key="1">
    <source>
        <dbReference type="PROSITE" id="PS51186"/>
    </source>
</evidence>
<dbReference type="CDD" id="cd04301">
    <property type="entry name" value="NAT_SF"/>
    <property type="match status" value="1"/>
</dbReference>
<dbReference type="InterPro" id="IPR016181">
    <property type="entry name" value="Acyl_CoA_acyltransferase"/>
</dbReference>
<dbReference type="Gene3D" id="3.40.630.30">
    <property type="match status" value="1"/>
</dbReference>
<keyword evidence="3" id="KW-1185">Reference proteome</keyword>
<dbReference type="RefSeq" id="WP_029281696.1">
    <property type="nucleotide sequence ID" value="NZ_CANLZQ010000002.1"/>
</dbReference>
<feature type="domain" description="N-acetyltransferase" evidence="1">
    <location>
        <begin position="7"/>
        <end position="174"/>
    </location>
</feature>
<sequence length="184" mass="22254">MIQGKNVLLRRLNHDDIPILWEFIYGEKDPEWKKWDAPYFPVGFMTRRDFEKEKKREAKDLYSNKMYIEVNGRLIGMVTYYWEHQPSNWLEVGIVIYEPSDWHRGAGTEALKLWVRHLFEKYKLIRIGLSTWSGNTRMIRVAEKTGMRQEGRIRKCRYYNGVYYDAIKMGMLREEWLSFSLKNV</sequence>
<dbReference type="Pfam" id="PF13302">
    <property type="entry name" value="Acetyltransf_3"/>
    <property type="match status" value="1"/>
</dbReference>
<dbReference type="PANTHER" id="PTHR43415:SF4">
    <property type="entry name" value="N-ACETYLTRANSFERASE DOMAIN-CONTAINING PROTEIN"/>
    <property type="match status" value="1"/>
</dbReference>
<dbReference type="GO" id="GO:0016747">
    <property type="term" value="F:acyltransferase activity, transferring groups other than amino-acyl groups"/>
    <property type="evidence" value="ECO:0007669"/>
    <property type="project" value="InterPro"/>
</dbReference>
<dbReference type="AlphaFoldDB" id="A0A084H2V9"/>
<evidence type="ECO:0000313" key="3">
    <source>
        <dbReference type="Proteomes" id="UP000028549"/>
    </source>
</evidence>
<evidence type="ECO:0000313" key="2">
    <source>
        <dbReference type="EMBL" id="KEZ53921.1"/>
    </source>
</evidence>
<name>A0A084H2V9_METID</name>
<comment type="caution">
    <text evidence="2">The sequence shown here is derived from an EMBL/GenBank/DDBJ whole genome shotgun (WGS) entry which is preliminary data.</text>
</comment>
<dbReference type="PANTHER" id="PTHR43415">
    <property type="entry name" value="SPERMIDINE N(1)-ACETYLTRANSFERASE"/>
    <property type="match status" value="1"/>
</dbReference>
<accession>A0A084H2V9</accession>
<dbReference type="PROSITE" id="PS51186">
    <property type="entry name" value="GNAT"/>
    <property type="match status" value="1"/>
</dbReference>
<dbReference type="STRING" id="246786.GS18_0202995"/>
<protein>
    <recommendedName>
        <fullName evidence="1">N-acetyltransferase domain-containing protein</fullName>
    </recommendedName>
</protein>
<dbReference type="EMBL" id="JNVC02000001">
    <property type="protein sequence ID" value="KEZ53921.1"/>
    <property type="molecule type" value="Genomic_DNA"/>
</dbReference>
<organism evidence="2 3">
    <name type="scientific">Metabacillus indicus</name>
    <name type="common">Bacillus indicus</name>
    <dbReference type="NCBI Taxonomy" id="246786"/>
    <lineage>
        <taxon>Bacteria</taxon>
        <taxon>Bacillati</taxon>
        <taxon>Bacillota</taxon>
        <taxon>Bacilli</taxon>
        <taxon>Bacillales</taxon>
        <taxon>Bacillaceae</taxon>
        <taxon>Metabacillus</taxon>
    </lineage>
</organism>